<dbReference type="InterPro" id="IPR036388">
    <property type="entry name" value="WH-like_DNA-bd_sf"/>
</dbReference>
<dbReference type="RefSeq" id="WP_420242312.1">
    <property type="nucleotide sequence ID" value="NZ_BOPV01000001.1"/>
</dbReference>
<dbReference type="InterPro" id="IPR000847">
    <property type="entry name" value="LysR_HTH_N"/>
</dbReference>
<dbReference type="SUPFAM" id="SSF53850">
    <property type="entry name" value="Periplasmic binding protein-like II"/>
    <property type="match status" value="1"/>
</dbReference>
<dbReference type="PROSITE" id="PS50931">
    <property type="entry name" value="HTH_LYSR"/>
    <property type="match status" value="1"/>
</dbReference>
<dbReference type="FunFam" id="1.10.10.10:FF:000001">
    <property type="entry name" value="LysR family transcriptional regulator"/>
    <property type="match status" value="1"/>
</dbReference>
<dbReference type="SUPFAM" id="SSF46785">
    <property type="entry name" value="Winged helix' DNA-binding domain"/>
    <property type="match status" value="1"/>
</dbReference>
<evidence type="ECO:0000259" key="5">
    <source>
        <dbReference type="PROSITE" id="PS50931"/>
    </source>
</evidence>
<dbReference type="PRINTS" id="PR00039">
    <property type="entry name" value="HTHLYSR"/>
</dbReference>
<dbReference type="InterPro" id="IPR005119">
    <property type="entry name" value="LysR_subst-bd"/>
</dbReference>
<sequence length="303" mass="33197">MNLQQLRYAKALAECGSFVQAANQCAVTQPTLSNAIAQLESELGHQLFARTTRTVRLTEAGEYLLNGIADVLRAQAALLAQARALAHPEKKLLRVGVSPVIGVKFVDLVIEPFRHENHDIEVIFRELNLAEMIALLKAGQLDFVFGPVEATPTSLPGFGSALFHEEPLVFVPSAKSNYARTKSVTLKDIADETFVMVPDACGLTQTTRAVFKRRRVKLNEYRGQAMSYGVLQEWAELGIGSAILPRSKLRAGRGQEITISDGGDALQIHYRALWRRDSSTPPAVKHLASFLRDVAPSIIQGLA</sequence>
<evidence type="ECO:0000256" key="3">
    <source>
        <dbReference type="ARBA" id="ARBA00023125"/>
    </source>
</evidence>
<dbReference type="EMBL" id="BOPV01000001">
    <property type="protein sequence ID" value="GIL39214.1"/>
    <property type="molecule type" value="Genomic_DNA"/>
</dbReference>
<keyword evidence="4" id="KW-0804">Transcription</keyword>
<evidence type="ECO:0000256" key="2">
    <source>
        <dbReference type="ARBA" id="ARBA00023015"/>
    </source>
</evidence>
<protein>
    <submittedName>
        <fullName evidence="6">LysR family transcriptional regulator</fullName>
    </submittedName>
</protein>
<dbReference type="GO" id="GO:0003677">
    <property type="term" value="F:DNA binding"/>
    <property type="evidence" value="ECO:0007669"/>
    <property type="project" value="UniProtKB-KW"/>
</dbReference>
<accession>A0A8S8X906</accession>
<dbReference type="AlphaFoldDB" id="A0A8S8X906"/>
<dbReference type="Pfam" id="PF03466">
    <property type="entry name" value="LysR_substrate"/>
    <property type="match status" value="1"/>
</dbReference>
<dbReference type="CDD" id="cd05466">
    <property type="entry name" value="PBP2_LTTR_substrate"/>
    <property type="match status" value="1"/>
</dbReference>
<organism evidence="6 7">
    <name type="scientific">Roseiterribacter gracilis</name>
    <dbReference type="NCBI Taxonomy" id="2812848"/>
    <lineage>
        <taxon>Bacteria</taxon>
        <taxon>Pseudomonadati</taxon>
        <taxon>Pseudomonadota</taxon>
        <taxon>Alphaproteobacteria</taxon>
        <taxon>Rhodospirillales</taxon>
        <taxon>Roseiterribacteraceae</taxon>
        <taxon>Roseiterribacter</taxon>
    </lineage>
</organism>
<dbReference type="Proteomes" id="UP000681075">
    <property type="component" value="Unassembled WGS sequence"/>
</dbReference>
<dbReference type="Gene3D" id="1.10.10.10">
    <property type="entry name" value="Winged helix-like DNA-binding domain superfamily/Winged helix DNA-binding domain"/>
    <property type="match status" value="1"/>
</dbReference>
<evidence type="ECO:0000313" key="7">
    <source>
        <dbReference type="Proteomes" id="UP000681075"/>
    </source>
</evidence>
<proteinExistence type="inferred from homology"/>
<gene>
    <name evidence="6" type="ORF">TMPK1_14510</name>
</gene>
<feature type="domain" description="HTH lysR-type" evidence="5">
    <location>
        <begin position="1"/>
        <end position="58"/>
    </location>
</feature>
<dbReference type="PANTHER" id="PTHR30346">
    <property type="entry name" value="TRANSCRIPTIONAL DUAL REGULATOR HCAR-RELATED"/>
    <property type="match status" value="1"/>
</dbReference>
<keyword evidence="2" id="KW-0805">Transcription regulation</keyword>
<dbReference type="PANTHER" id="PTHR30346:SF0">
    <property type="entry name" value="HCA OPERON TRANSCRIPTIONAL ACTIVATOR HCAR"/>
    <property type="match status" value="1"/>
</dbReference>
<keyword evidence="3" id="KW-0238">DNA-binding</keyword>
<reference evidence="6" key="1">
    <citation type="submission" date="2021-02" db="EMBL/GenBank/DDBJ databases">
        <title>Genome sequence of Rhodospirillales sp. strain TMPK1 isolated from soil.</title>
        <authorList>
            <person name="Nakai R."/>
            <person name="Kusada H."/>
            <person name="Tamaki H."/>
        </authorList>
    </citation>
    <scope>NUCLEOTIDE SEQUENCE</scope>
    <source>
        <strain evidence="6">TMPK1</strain>
    </source>
</reference>
<keyword evidence="7" id="KW-1185">Reference proteome</keyword>
<dbReference type="GO" id="GO:0032993">
    <property type="term" value="C:protein-DNA complex"/>
    <property type="evidence" value="ECO:0007669"/>
    <property type="project" value="TreeGrafter"/>
</dbReference>
<evidence type="ECO:0000256" key="1">
    <source>
        <dbReference type="ARBA" id="ARBA00009437"/>
    </source>
</evidence>
<comment type="similarity">
    <text evidence="1">Belongs to the LysR transcriptional regulatory family.</text>
</comment>
<name>A0A8S8X906_9PROT</name>
<dbReference type="Pfam" id="PF00126">
    <property type="entry name" value="HTH_1"/>
    <property type="match status" value="1"/>
</dbReference>
<evidence type="ECO:0000313" key="6">
    <source>
        <dbReference type="EMBL" id="GIL39214.1"/>
    </source>
</evidence>
<dbReference type="GO" id="GO:0003700">
    <property type="term" value="F:DNA-binding transcription factor activity"/>
    <property type="evidence" value="ECO:0007669"/>
    <property type="project" value="InterPro"/>
</dbReference>
<dbReference type="InterPro" id="IPR036390">
    <property type="entry name" value="WH_DNA-bd_sf"/>
</dbReference>
<dbReference type="Gene3D" id="3.40.190.290">
    <property type="match status" value="1"/>
</dbReference>
<comment type="caution">
    <text evidence="6">The sequence shown here is derived from an EMBL/GenBank/DDBJ whole genome shotgun (WGS) entry which is preliminary data.</text>
</comment>
<evidence type="ECO:0000256" key="4">
    <source>
        <dbReference type="ARBA" id="ARBA00023163"/>
    </source>
</evidence>